<keyword evidence="2" id="KW-1185">Reference proteome</keyword>
<gene>
    <name evidence="1" type="ORF">SAMN05878391_1659</name>
</gene>
<dbReference type="AlphaFoldDB" id="A0A285ULW4"/>
<dbReference type="Proteomes" id="UP000219412">
    <property type="component" value="Unassembled WGS sequence"/>
</dbReference>
<dbReference type="EMBL" id="OBQF01000003">
    <property type="protein sequence ID" value="SOC42388.1"/>
    <property type="molecule type" value="Genomic_DNA"/>
</dbReference>
<organism evidence="1 2">
    <name type="scientific">Salinicoccus kekensis</name>
    <dbReference type="NCBI Taxonomy" id="714307"/>
    <lineage>
        <taxon>Bacteria</taxon>
        <taxon>Bacillati</taxon>
        <taxon>Bacillota</taxon>
        <taxon>Bacilli</taxon>
        <taxon>Bacillales</taxon>
        <taxon>Staphylococcaceae</taxon>
        <taxon>Salinicoccus</taxon>
    </lineage>
</organism>
<name>A0A285ULW4_9STAP</name>
<evidence type="ECO:0000313" key="1">
    <source>
        <dbReference type="EMBL" id="SOC42388.1"/>
    </source>
</evidence>
<protein>
    <submittedName>
        <fullName evidence="1">Uncharacterized protein</fullName>
    </submittedName>
</protein>
<accession>A0A285ULW4</accession>
<proteinExistence type="predicted"/>
<sequence length="61" mass="7337">MKRGGQSQKDCPSIFLVRMEFTNILHLHLYKKFVTLMINIYNRSVYISIPKIFVANRRMFK</sequence>
<reference evidence="2" key="1">
    <citation type="submission" date="2017-08" db="EMBL/GenBank/DDBJ databases">
        <authorList>
            <person name="Varghese N."/>
            <person name="Submissions S."/>
        </authorList>
    </citation>
    <scope>NUCLEOTIDE SEQUENCE [LARGE SCALE GENOMIC DNA]</scope>
    <source>
        <strain evidence="2">DSM 23173</strain>
    </source>
</reference>
<evidence type="ECO:0000313" key="2">
    <source>
        <dbReference type="Proteomes" id="UP000219412"/>
    </source>
</evidence>